<comment type="caution">
    <text evidence="1">The sequence shown here is derived from an EMBL/GenBank/DDBJ whole genome shotgun (WGS) entry which is preliminary data.</text>
</comment>
<evidence type="ECO:0000313" key="1">
    <source>
        <dbReference type="EMBL" id="TWT80171.1"/>
    </source>
</evidence>
<dbReference type="Proteomes" id="UP000315010">
    <property type="component" value="Unassembled WGS sequence"/>
</dbReference>
<accession>A0A5C5Z025</accession>
<protein>
    <submittedName>
        <fullName evidence="1">Uncharacterized protein</fullName>
    </submittedName>
</protein>
<sequence>MEAKSVRLLATIIRVKANVVCWWESILVPADASSIGRITVSIRIHEGCVSHLFANGLNLLAVKRKIQMIQPPSPQL</sequence>
<organism evidence="1 2">
    <name type="scientific">Novipirellula herctigrandis</name>
    <dbReference type="NCBI Taxonomy" id="2527986"/>
    <lineage>
        <taxon>Bacteria</taxon>
        <taxon>Pseudomonadati</taxon>
        <taxon>Planctomycetota</taxon>
        <taxon>Planctomycetia</taxon>
        <taxon>Pirellulales</taxon>
        <taxon>Pirellulaceae</taxon>
        <taxon>Novipirellula</taxon>
    </lineage>
</organism>
<evidence type="ECO:0000313" key="2">
    <source>
        <dbReference type="Proteomes" id="UP000315010"/>
    </source>
</evidence>
<proteinExistence type="predicted"/>
<gene>
    <name evidence="1" type="ORF">CA13_15840</name>
</gene>
<dbReference type="EMBL" id="SJPJ01000001">
    <property type="protein sequence ID" value="TWT80171.1"/>
    <property type="molecule type" value="Genomic_DNA"/>
</dbReference>
<reference evidence="1 2" key="1">
    <citation type="submission" date="2019-02" db="EMBL/GenBank/DDBJ databases">
        <title>Deep-cultivation of Planctomycetes and their phenomic and genomic characterization uncovers novel biology.</title>
        <authorList>
            <person name="Wiegand S."/>
            <person name="Jogler M."/>
            <person name="Boedeker C."/>
            <person name="Pinto D."/>
            <person name="Vollmers J."/>
            <person name="Rivas-Marin E."/>
            <person name="Kohn T."/>
            <person name="Peeters S.H."/>
            <person name="Heuer A."/>
            <person name="Rast P."/>
            <person name="Oberbeckmann S."/>
            <person name="Bunk B."/>
            <person name="Jeske O."/>
            <person name="Meyerdierks A."/>
            <person name="Storesund J.E."/>
            <person name="Kallscheuer N."/>
            <person name="Luecker S."/>
            <person name="Lage O.M."/>
            <person name="Pohl T."/>
            <person name="Merkel B.J."/>
            <person name="Hornburger P."/>
            <person name="Mueller R.-W."/>
            <person name="Bruemmer F."/>
            <person name="Labrenz M."/>
            <person name="Spormann A.M."/>
            <person name="Op Den Camp H."/>
            <person name="Overmann J."/>
            <person name="Amann R."/>
            <person name="Jetten M.S.M."/>
            <person name="Mascher T."/>
            <person name="Medema M.H."/>
            <person name="Devos D.P."/>
            <person name="Kaster A.-K."/>
            <person name="Ovreas L."/>
            <person name="Rohde M."/>
            <person name="Galperin M.Y."/>
            <person name="Jogler C."/>
        </authorList>
    </citation>
    <scope>NUCLEOTIDE SEQUENCE [LARGE SCALE GENOMIC DNA]</scope>
    <source>
        <strain evidence="1 2">CA13</strain>
    </source>
</reference>
<keyword evidence="2" id="KW-1185">Reference proteome</keyword>
<dbReference type="AlphaFoldDB" id="A0A5C5Z025"/>
<name>A0A5C5Z025_9BACT</name>